<evidence type="ECO:0000256" key="1">
    <source>
        <dbReference type="ARBA" id="ARBA00005820"/>
    </source>
</evidence>
<accession>A0A2P8I8E3</accession>
<organism evidence="7 8">
    <name type="scientific">Saccharothrix carnea</name>
    <dbReference type="NCBI Taxonomy" id="1280637"/>
    <lineage>
        <taxon>Bacteria</taxon>
        <taxon>Bacillati</taxon>
        <taxon>Actinomycetota</taxon>
        <taxon>Actinomycetes</taxon>
        <taxon>Pseudonocardiales</taxon>
        <taxon>Pseudonocardiaceae</taxon>
        <taxon>Saccharothrix</taxon>
    </lineage>
</organism>
<dbReference type="SMART" id="SM00862">
    <property type="entry name" value="Trans_reg_C"/>
    <property type="match status" value="1"/>
</dbReference>
<evidence type="ECO:0000313" key="7">
    <source>
        <dbReference type="EMBL" id="PSL54749.1"/>
    </source>
</evidence>
<dbReference type="Gene3D" id="1.25.40.10">
    <property type="entry name" value="Tetratricopeptide repeat domain"/>
    <property type="match status" value="3"/>
</dbReference>
<name>A0A2P8I8E3_SACCR</name>
<dbReference type="SUPFAM" id="SSF48452">
    <property type="entry name" value="TPR-like"/>
    <property type="match status" value="3"/>
</dbReference>
<dbReference type="Gene3D" id="3.40.50.300">
    <property type="entry name" value="P-loop containing nucleotide triphosphate hydrolases"/>
    <property type="match status" value="1"/>
</dbReference>
<dbReference type="SUPFAM" id="SSF52540">
    <property type="entry name" value="P-loop containing nucleoside triphosphate hydrolases"/>
    <property type="match status" value="1"/>
</dbReference>
<comment type="similarity">
    <text evidence="1">Belongs to the AfsR/DnrI/RedD regulatory family.</text>
</comment>
<comment type="caution">
    <text evidence="7">The sequence shown here is derived from an EMBL/GenBank/DDBJ whole genome shotgun (WGS) entry which is preliminary data.</text>
</comment>
<proteinExistence type="inferred from homology"/>
<evidence type="ECO:0000256" key="2">
    <source>
        <dbReference type="ARBA" id="ARBA00023015"/>
    </source>
</evidence>
<evidence type="ECO:0000256" key="4">
    <source>
        <dbReference type="ARBA" id="ARBA00023163"/>
    </source>
</evidence>
<dbReference type="PRINTS" id="PR00364">
    <property type="entry name" value="DISEASERSIST"/>
</dbReference>
<keyword evidence="2" id="KW-0805">Transcription regulation</keyword>
<keyword evidence="4" id="KW-0804">Transcription</keyword>
<gene>
    <name evidence="7" type="ORF">B0I31_106265</name>
</gene>
<dbReference type="InterPro" id="IPR011990">
    <property type="entry name" value="TPR-like_helical_dom_sf"/>
</dbReference>
<dbReference type="Pfam" id="PF13424">
    <property type="entry name" value="TPR_12"/>
    <property type="match status" value="2"/>
</dbReference>
<sequence length="916" mass="99549">MTAVGKTTTRFNVLGPLEVWHGDVLVPVPAGRARLLLAVLLLDANRPVPADDLVDRLWDGRVPNPDRAKATLQMVVRRLRQALGEANVVRTTTNGYLAEVPPDALDLTRFRDLAGRGRFAEALALWRGEPLSDVRSDVLHAEAVAPLLEERLTALERRIDADLAAGRTGELVAELRVLTGRYPLRERFWGQFMLALAGSDRQAEALAAYDALRGRLVDELGVDPAPRLQELYQRILTSGPTAAAGGQAVPVPRQLPVHTRFFVGRRHELDVLGGLLDAAPADGGAVVISAVDGAAGIGKTTLALHWAARHGDRFPDGQLYVDLRGFDPSGAPVGPDEALRGFLGALGVAREGLPSTSDELVNLYRGAMADRRILVVLDNACDSEQVRPLLPSGPGCFTVVTSRRRLDGLIVREGARPLALGVLADADAFALLERQLGADRVAAEPGAARDVVEHCAGLPLALAVVAARAAAHPEFPLRALADELADERTRLDALDIGDDAVSVKAVFSWSSERLTPAARRVFELLGLHPGPEVSVPAVASLAGIAVREARACLRELSGMNLLVEHRPSRFSLHDLVHTYAREVVAERVDEPARRAAVHRLLDHYLHAVAAVESVRAPYRDTEVVLDPPLPGVVVTGAADHDDALAWLELEKATVFRVVEHAFRHGFDAHTWRLTASITSFCGRRGYWQEALRCHRFALDAARRLGDDAAQATAHRGLGRIHRTLEHSGESESHLEQALELAAGDPRARANLHGDLAILYEYDERHADALHHAQQALRLREELGDAASYRRMLNSVGWLHALLGDHRTALDHCLRSLALHQETGDDQAGEAAIWDSLGYINHHLDDLGEAARCYENALAQYRAVGERFEEAMTLDRLGDTLHAAGDGAAARRRWQEAVVVLDDLGHSAADRIRPKVG</sequence>
<protein>
    <submittedName>
        <fullName evidence="7">DNA-binding SARP family transcriptional activator</fullName>
    </submittedName>
</protein>
<feature type="domain" description="OmpR/PhoB-type" evidence="6">
    <location>
        <begin position="1"/>
        <end position="100"/>
    </location>
</feature>
<dbReference type="InterPro" id="IPR016032">
    <property type="entry name" value="Sig_transdc_resp-reg_C-effctor"/>
</dbReference>
<dbReference type="OrthoDB" id="3311584at2"/>
<dbReference type="RefSeq" id="WP_106616802.1">
    <property type="nucleotide sequence ID" value="NZ_PYAX01000006.1"/>
</dbReference>
<dbReference type="Pfam" id="PF03704">
    <property type="entry name" value="BTAD"/>
    <property type="match status" value="1"/>
</dbReference>
<dbReference type="CDD" id="cd15831">
    <property type="entry name" value="BTAD"/>
    <property type="match status" value="1"/>
</dbReference>
<feature type="DNA-binding region" description="OmpR/PhoB-type" evidence="5">
    <location>
        <begin position="1"/>
        <end position="100"/>
    </location>
</feature>
<evidence type="ECO:0000259" key="6">
    <source>
        <dbReference type="PROSITE" id="PS51755"/>
    </source>
</evidence>
<dbReference type="PANTHER" id="PTHR35807:SF1">
    <property type="entry name" value="TRANSCRIPTIONAL REGULATOR REDD"/>
    <property type="match status" value="1"/>
</dbReference>
<dbReference type="SMART" id="SM00028">
    <property type="entry name" value="TPR"/>
    <property type="match status" value="4"/>
</dbReference>
<dbReference type="Gene3D" id="1.10.10.10">
    <property type="entry name" value="Winged helix-like DNA-binding domain superfamily/Winged helix DNA-binding domain"/>
    <property type="match status" value="1"/>
</dbReference>
<dbReference type="Pfam" id="PF00486">
    <property type="entry name" value="Trans_reg_C"/>
    <property type="match status" value="1"/>
</dbReference>
<evidence type="ECO:0000256" key="5">
    <source>
        <dbReference type="PROSITE-ProRule" id="PRU01091"/>
    </source>
</evidence>
<dbReference type="PANTHER" id="PTHR35807">
    <property type="entry name" value="TRANSCRIPTIONAL REGULATOR REDD-RELATED"/>
    <property type="match status" value="1"/>
</dbReference>
<dbReference type="GO" id="GO:0003677">
    <property type="term" value="F:DNA binding"/>
    <property type="evidence" value="ECO:0007669"/>
    <property type="project" value="UniProtKB-UniRule"/>
</dbReference>
<dbReference type="EMBL" id="PYAX01000006">
    <property type="protein sequence ID" value="PSL54749.1"/>
    <property type="molecule type" value="Genomic_DNA"/>
</dbReference>
<dbReference type="GO" id="GO:0043531">
    <property type="term" value="F:ADP binding"/>
    <property type="evidence" value="ECO:0007669"/>
    <property type="project" value="InterPro"/>
</dbReference>
<dbReference type="InterPro" id="IPR051677">
    <property type="entry name" value="AfsR-DnrI-RedD_regulator"/>
</dbReference>
<dbReference type="InterPro" id="IPR027417">
    <property type="entry name" value="P-loop_NTPase"/>
</dbReference>
<dbReference type="InterPro" id="IPR005158">
    <property type="entry name" value="BTAD"/>
</dbReference>
<dbReference type="InterPro" id="IPR019734">
    <property type="entry name" value="TPR_rpt"/>
</dbReference>
<dbReference type="Proteomes" id="UP000241118">
    <property type="component" value="Unassembled WGS sequence"/>
</dbReference>
<dbReference type="GO" id="GO:0006355">
    <property type="term" value="P:regulation of DNA-templated transcription"/>
    <property type="evidence" value="ECO:0007669"/>
    <property type="project" value="InterPro"/>
</dbReference>
<keyword evidence="8" id="KW-1185">Reference proteome</keyword>
<dbReference type="PROSITE" id="PS51755">
    <property type="entry name" value="OMPR_PHOB"/>
    <property type="match status" value="1"/>
</dbReference>
<dbReference type="InterPro" id="IPR036388">
    <property type="entry name" value="WH-like_DNA-bd_sf"/>
</dbReference>
<keyword evidence="3 5" id="KW-0238">DNA-binding</keyword>
<dbReference type="InterPro" id="IPR001867">
    <property type="entry name" value="OmpR/PhoB-type_DNA-bd"/>
</dbReference>
<dbReference type="AlphaFoldDB" id="A0A2P8I8E3"/>
<evidence type="ECO:0000313" key="8">
    <source>
        <dbReference type="Proteomes" id="UP000241118"/>
    </source>
</evidence>
<dbReference type="GO" id="GO:0000160">
    <property type="term" value="P:phosphorelay signal transduction system"/>
    <property type="evidence" value="ECO:0007669"/>
    <property type="project" value="InterPro"/>
</dbReference>
<reference evidence="7 8" key="1">
    <citation type="submission" date="2018-03" db="EMBL/GenBank/DDBJ databases">
        <title>Genomic Encyclopedia of Type Strains, Phase III (KMG-III): the genomes of soil and plant-associated and newly described type strains.</title>
        <authorList>
            <person name="Whitman W."/>
        </authorList>
    </citation>
    <scope>NUCLEOTIDE SEQUENCE [LARGE SCALE GENOMIC DNA]</scope>
    <source>
        <strain evidence="7 8">CGMCC 4.7097</strain>
    </source>
</reference>
<dbReference type="SMART" id="SM01043">
    <property type="entry name" value="BTAD"/>
    <property type="match status" value="1"/>
</dbReference>
<evidence type="ECO:0000256" key="3">
    <source>
        <dbReference type="ARBA" id="ARBA00023125"/>
    </source>
</evidence>
<dbReference type="SUPFAM" id="SSF46894">
    <property type="entry name" value="C-terminal effector domain of the bipartite response regulators"/>
    <property type="match status" value="1"/>
</dbReference>